<evidence type="ECO:0000256" key="15">
    <source>
        <dbReference type="SAM" id="MobiDB-lite"/>
    </source>
</evidence>
<dbReference type="FunFam" id="1.10.150.390:FF:000002">
    <property type="entry name" value="DNA-directed RNA polymerase subunit beta"/>
    <property type="match status" value="1"/>
</dbReference>
<dbReference type="CDD" id="cd02655">
    <property type="entry name" value="RNAP_beta'_C"/>
    <property type="match status" value="1"/>
</dbReference>
<feature type="domain" description="RNA polymerase N-terminal" evidence="16">
    <location>
        <begin position="310"/>
        <end position="589"/>
    </location>
</feature>
<feature type="binding site" evidence="12">
    <location>
        <position position="537"/>
    </location>
    <ligand>
        <name>Mg(2+)</name>
        <dbReference type="ChEBI" id="CHEBI:18420"/>
    </ligand>
</feature>
<reference evidence="17" key="1">
    <citation type="submission" date="2021-04" db="EMBL/GenBank/DDBJ databases">
        <title>Sequencing of actinobacteria type strains.</title>
        <authorList>
            <person name="Nguyen G.-S."/>
            <person name="Wentzel A."/>
        </authorList>
    </citation>
    <scope>NUCLEOTIDE SEQUENCE</scope>
    <source>
        <strain evidence="17">DSM 42095</strain>
    </source>
</reference>
<evidence type="ECO:0000313" key="17">
    <source>
        <dbReference type="EMBL" id="MBR7674926.1"/>
    </source>
</evidence>
<keyword evidence="6 12" id="KW-0479">Metal-binding</keyword>
<dbReference type="Gene3D" id="4.10.860.120">
    <property type="entry name" value="RNA polymerase II, clamp domain"/>
    <property type="match status" value="1"/>
</dbReference>
<evidence type="ECO:0000256" key="14">
    <source>
        <dbReference type="SAM" id="Coils"/>
    </source>
</evidence>
<dbReference type="GO" id="GO:0000428">
    <property type="term" value="C:DNA-directed RNA polymerase complex"/>
    <property type="evidence" value="ECO:0007669"/>
    <property type="project" value="UniProtKB-KW"/>
</dbReference>
<keyword evidence="4 12" id="KW-0808">Transferase</keyword>
<feature type="region of interest" description="Disordered" evidence="15">
    <location>
        <begin position="385"/>
        <end position="405"/>
    </location>
</feature>
<dbReference type="HAMAP" id="MF_01322">
    <property type="entry name" value="RNApol_bact_RpoC"/>
    <property type="match status" value="1"/>
</dbReference>
<dbReference type="InterPro" id="IPR038120">
    <property type="entry name" value="Rpb1_funnel_sf"/>
</dbReference>
<dbReference type="EC" id="2.7.7.6" evidence="12"/>
<protein>
    <recommendedName>
        <fullName evidence="12">DNA-directed RNA polymerase subunit beta'</fullName>
        <shortName evidence="12">RNAP subunit beta'</shortName>
        <ecNumber evidence="12">2.7.7.6</ecNumber>
    </recommendedName>
    <alternativeName>
        <fullName evidence="12">RNA polymerase subunit beta'</fullName>
    </alternativeName>
    <alternativeName>
        <fullName evidence="12">Transcriptase subunit beta'</fullName>
    </alternativeName>
</protein>
<dbReference type="InterPro" id="IPR012754">
    <property type="entry name" value="DNA-dir_RpoC_beta_prime_bact"/>
</dbReference>
<dbReference type="FunFam" id="4.10.860.120:FF:000001">
    <property type="entry name" value="DNA-directed RNA polymerase subunit beta"/>
    <property type="match status" value="1"/>
</dbReference>
<feature type="binding site" evidence="12">
    <location>
        <position position="60"/>
    </location>
    <ligand>
        <name>Zn(2+)</name>
        <dbReference type="ChEBI" id="CHEBI:29105"/>
        <label>1</label>
    </ligand>
</feature>
<evidence type="ECO:0000256" key="2">
    <source>
        <dbReference type="ARBA" id="ARBA00006460"/>
    </source>
</evidence>
<keyword evidence="18" id="KW-1185">Reference proteome</keyword>
<evidence type="ECO:0000256" key="8">
    <source>
        <dbReference type="ARBA" id="ARBA00022842"/>
    </source>
</evidence>
<dbReference type="Proteomes" id="UP000675554">
    <property type="component" value="Unassembled WGS sequence"/>
</dbReference>
<evidence type="ECO:0000256" key="6">
    <source>
        <dbReference type="ARBA" id="ARBA00022723"/>
    </source>
</evidence>
<evidence type="ECO:0000256" key="10">
    <source>
        <dbReference type="ARBA" id="ARBA00025935"/>
    </source>
</evidence>
<keyword evidence="14" id="KW-0175">Coiled coil</keyword>
<keyword evidence="8 12" id="KW-0460">Magnesium</keyword>
<feature type="binding site" evidence="12">
    <location>
        <position position="969"/>
    </location>
    <ligand>
        <name>Zn(2+)</name>
        <dbReference type="ChEBI" id="CHEBI:29105"/>
        <label>2</label>
    </ligand>
</feature>
<feature type="binding site" evidence="12">
    <location>
        <position position="962"/>
    </location>
    <ligand>
        <name>Zn(2+)</name>
        <dbReference type="ChEBI" id="CHEBI:29105"/>
        <label>2</label>
    </ligand>
</feature>
<dbReference type="NCBIfam" id="TIGR02386">
    <property type="entry name" value="rpoC_TIGR"/>
    <property type="match status" value="1"/>
</dbReference>
<feature type="binding site" evidence="12">
    <location>
        <position position="62"/>
    </location>
    <ligand>
        <name>Zn(2+)</name>
        <dbReference type="ChEBI" id="CHEBI:29105"/>
        <label>1</label>
    </ligand>
</feature>
<evidence type="ECO:0000256" key="9">
    <source>
        <dbReference type="ARBA" id="ARBA00023163"/>
    </source>
</evidence>
<keyword evidence="3 12" id="KW-0240">DNA-directed RNA polymerase</keyword>
<dbReference type="Pfam" id="PF04998">
    <property type="entry name" value="RNA_pol_Rpb1_5"/>
    <property type="match status" value="1"/>
</dbReference>
<feature type="binding site" evidence="12">
    <location>
        <position position="539"/>
    </location>
    <ligand>
        <name>Mg(2+)</name>
        <dbReference type="ChEBI" id="CHEBI:18420"/>
    </ligand>
</feature>
<dbReference type="Gene3D" id="1.10.40.90">
    <property type="match status" value="1"/>
</dbReference>
<feature type="binding site" evidence="12">
    <location>
        <position position="75"/>
    </location>
    <ligand>
        <name>Zn(2+)</name>
        <dbReference type="ChEBI" id="CHEBI:29105"/>
        <label>1</label>
    </ligand>
</feature>
<dbReference type="InterPro" id="IPR042102">
    <property type="entry name" value="RNA_pol_Rpb1_3_sf"/>
</dbReference>
<evidence type="ECO:0000256" key="11">
    <source>
        <dbReference type="ARBA" id="ARBA00048552"/>
    </source>
</evidence>
<comment type="catalytic activity">
    <reaction evidence="11 12 13">
        <text>RNA(n) + a ribonucleoside 5'-triphosphate = RNA(n+1) + diphosphate</text>
        <dbReference type="Rhea" id="RHEA:21248"/>
        <dbReference type="Rhea" id="RHEA-COMP:14527"/>
        <dbReference type="Rhea" id="RHEA-COMP:17342"/>
        <dbReference type="ChEBI" id="CHEBI:33019"/>
        <dbReference type="ChEBI" id="CHEBI:61557"/>
        <dbReference type="ChEBI" id="CHEBI:140395"/>
        <dbReference type="EC" id="2.7.7.6"/>
    </reaction>
</comment>
<dbReference type="InterPro" id="IPR045867">
    <property type="entry name" value="DNA-dir_RpoC_beta_prime"/>
</dbReference>
<name>A0A8T4IRK5_9ACTN</name>
<dbReference type="Gene3D" id="2.40.40.20">
    <property type="match status" value="1"/>
</dbReference>
<feature type="binding site" evidence="12">
    <location>
        <position position="886"/>
    </location>
    <ligand>
        <name>Zn(2+)</name>
        <dbReference type="ChEBI" id="CHEBI:29105"/>
        <label>2</label>
    </ligand>
</feature>
<comment type="cofactor">
    <cofactor evidence="12">
        <name>Mg(2+)</name>
        <dbReference type="ChEBI" id="CHEBI:18420"/>
    </cofactor>
    <text evidence="12">Binds 1 Mg(2+) ion per subunit.</text>
</comment>
<dbReference type="GO" id="GO:0006351">
    <property type="term" value="P:DNA-templated transcription"/>
    <property type="evidence" value="ECO:0007669"/>
    <property type="project" value="UniProtKB-UniRule"/>
</dbReference>
<dbReference type="SMART" id="SM00663">
    <property type="entry name" value="RPOLA_N"/>
    <property type="match status" value="1"/>
</dbReference>
<dbReference type="SUPFAM" id="SSF64484">
    <property type="entry name" value="beta and beta-prime subunits of DNA dependent RNA-polymerase"/>
    <property type="match status" value="1"/>
</dbReference>
<evidence type="ECO:0000256" key="7">
    <source>
        <dbReference type="ARBA" id="ARBA00022833"/>
    </source>
</evidence>
<feature type="binding site" evidence="12">
    <location>
        <position position="535"/>
    </location>
    <ligand>
        <name>Mg(2+)</name>
        <dbReference type="ChEBI" id="CHEBI:18420"/>
    </ligand>
</feature>
<evidence type="ECO:0000256" key="1">
    <source>
        <dbReference type="ARBA" id="ARBA00004026"/>
    </source>
</evidence>
<comment type="function">
    <text evidence="1 12 13">DNA-dependent RNA polymerase catalyzes the transcription of DNA into RNA using the four ribonucleoside triphosphates as substrates.</text>
</comment>
<evidence type="ECO:0000256" key="3">
    <source>
        <dbReference type="ARBA" id="ARBA00022478"/>
    </source>
</evidence>
<dbReference type="EMBL" id="JAGSMN010000411">
    <property type="protein sequence ID" value="MBR7674926.1"/>
    <property type="molecule type" value="Genomic_DNA"/>
</dbReference>
<dbReference type="InterPro" id="IPR000722">
    <property type="entry name" value="RNA_pol_asu"/>
</dbReference>
<evidence type="ECO:0000313" key="18">
    <source>
        <dbReference type="Proteomes" id="UP000675554"/>
    </source>
</evidence>
<dbReference type="InterPro" id="IPR007081">
    <property type="entry name" value="RNA_pol_Rpb1_5"/>
</dbReference>
<feature type="binding site" evidence="12">
    <location>
        <position position="78"/>
    </location>
    <ligand>
        <name>Zn(2+)</name>
        <dbReference type="ChEBI" id="CHEBI:29105"/>
        <label>1</label>
    </ligand>
</feature>
<proteinExistence type="inferred from homology"/>
<evidence type="ECO:0000256" key="13">
    <source>
        <dbReference type="RuleBase" id="RU004279"/>
    </source>
</evidence>
<organism evidence="17 18">
    <name type="scientific">Streptomyces daliensis</name>
    <dbReference type="NCBI Taxonomy" id="299421"/>
    <lineage>
        <taxon>Bacteria</taxon>
        <taxon>Bacillati</taxon>
        <taxon>Actinomycetota</taxon>
        <taxon>Actinomycetes</taxon>
        <taxon>Kitasatosporales</taxon>
        <taxon>Streptomycetaceae</taxon>
        <taxon>Streptomyces</taxon>
    </lineage>
</organism>
<dbReference type="GO" id="GO:0000287">
    <property type="term" value="F:magnesium ion binding"/>
    <property type="evidence" value="ECO:0007669"/>
    <property type="project" value="UniProtKB-UniRule"/>
</dbReference>
<accession>A0A8T4IRK5</accession>
<feature type="coiled-coil region" evidence="14">
    <location>
        <begin position="167"/>
        <end position="222"/>
    </location>
</feature>
<evidence type="ECO:0000259" key="16">
    <source>
        <dbReference type="SMART" id="SM00663"/>
    </source>
</evidence>
<dbReference type="InterPro" id="IPR007066">
    <property type="entry name" value="RNA_pol_Rpb1_3"/>
</dbReference>
<dbReference type="InterPro" id="IPR007080">
    <property type="entry name" value="RNA_pol_Rpb1_1"/>
</dbReference>
<gene>
    <name evidence="12" type="primary">rpoC</name>
    <name evidence="17" type="ORF">KDA82_18250</name>
</gene>
<evidence type="ECO:0000256" key="4">
    <source>
        <dbReference type="ARBA" id="ARBA00022679"/>
    </source>
</evidence>
<dbReference type="Pfam" id="PF04997">
    <property type="entry name" value="RNA_pol_Rpb1_1"/>
    <property type="match status" value="1"/>
</dbReference>
<dbReference type="GO" id="GO:0003899">
    <property type="term" value="F:DNA-directed RNA polymerase activity"/>
    <property type="evidence" value="ECO:0007669"/>
    <property type="project" value="UniProtKB-UniRule"/>
</dbReference>
<keyword evidence="7 12" id="KW-0862">Zinc</keyword>
<dbReference type="PANTHER" id="PTHR19376:SF54">
    <property type="entry name" value="DNA-DIRECTED RNA POLYMERASE SUBUNIT BETA"/>
    <property type="match status" value="1"/>
</dbReference>
<dbReference type="Pfam" id="PF00623">
    <property type="entry name" value="RNA_pol_Rpb1_2"/>
    <property type="match status" value="1"/>
</dbReference>
<comment type="subunit">
    <text evidence="10 12">The RNAP catalytic core consists of 2 alpha, 1 beta, 1 beta' and 1 omega subunit. When a sigma factor is associated with the core the holoenzyme is formed, which can initiate transcription.</text>
</comment>
<comment type="caution">
    <text evidence="17">The sequence shown here is derived from an EMBL/GenBank/DDBJ whole genome shotgun (WGS) entry which is preliminary data.</text>
</comment>
<keyword evidence="9 12" id="KW-0804">Transcription</keyword>
<dbReference type="InterPro" id="IPR006592">
    <property type="entry name" value="RNA_pol_N"/>
</dbReference>
<dbReference type="Pfam" id="PF05000">
    <property type="entry name" value="RNA_pol_Rpb1_4"/>
    <property type="match status" value="1"/>
</dbReference>
<dbReference type="Gene3D" id="1.10.1790.20">
    <property type="match status" value="1"/>
</dbReference>
<dbReference type="Gene3D" id="1.10.274.100">
    <property type="entry name" value="RNA polymerase Rpb1, domain 3"/>
    <property type="match status" value="1"/>
</dbReference>
<dbReference type="Pfam" id="PF04983">
    <property type="entry name" value="RNA_pol_Rpb1_3"/>
    <property type="match status" value="1"/>
</dbReference>
<dbReference type="CDD" id="cd01609">
    <property type="entry name" value="RNAP_beta'_N"/>
    <property type="match status" value="1"/>
</dbReference>
<dbReference type="PANTHER" id="PTHR19376">
    <property type="entry name" value="DNA-DIRECTED RNA POLYMERASE"/>
    <property type="match status" value="1"/>
</dbReference>
<dbReference type="Gene3D" id="1.10.132.30">
    <property type="match status" value="1"/>
</dbReference>
<sequence>MLDVNFFDELRIGLATADDIRQWSHGEVKKPETINYRTLKPEKDGLFCEKIFGPTRDWECYCGKYKRVRFKGIICERCGVEVTRAKVRRERMGHIELAAPVTHIWYFKGVPSRLGYLLDLAPKDLEKVIYFAAYMITYVDEERRTRDLPSLEAHVGVERQQIEQRRDADLEARAKKQESDLAELEAEGAKADVRRKVREGAEREMKQIRDRAQREIDRLDEVWNRFKNLKVQDLEGDELLYRELRDRFGTYFDGSMGAAALQKRLETFDLDEEAERLREIIRTGKGQKKTRALKRLKVVSAFLQTSNSPKGMVLDCVPVIPPDLRPMVQLDGGRFATSDLNDLYRRVINRNNRLKRLLDLGAPEIIVNNEKRMLQEAVDALFDNGRRGRPVTGPGNRPLKSLSDMLKGKQGRFRQNLLGKRVDYSARSVIVVGPQLKLHQCGLPKAMALELFKPFVMKRLVDLNHAQNIKSAKRMVERGRTVVYDVLEEVIAEHPVLLNRAPTLHRLGIQAFEPQLVEGKAIQIHPLVCTAFNADFDGDQMAVHLPLSAEAQAEARILMLSSNNILKPADGRPVTMPTQDMVLGLFFLTTDEEQRKTIGDGRSFNSTAEAIMAFDAGELSLQAKVDIRFPVGSTPPAGWTPPVPEEGEPEWQPGDSFRLRTTLGRALFNELLPEEYPYVEYSVGKKQLSQIVNDLAERYPKVTVAAALDNLKSAGYFWATRSGVTIAISDVVVPDAKPEIIAGYEAQDEKVQKQYERGLITKDERTQELIAIWTKATNEVSEAMNENFPKTNPIFMMVDSGARGNMMQMRQIAGMRGLVSNAKNETIPRPIKASFREGLSVLEYFISTHGARKGLADTALRTADSGYLTRRLVDVSQDVIIREEDCGTDRGLKLAIASKGADGVLRKAEDAETSVYARCLAEDIVVDGKVLAPAGTDLGDVLIDELVRHGVETVKTRSVLTCESAVGTCAMCYGRSLATGKLVDIGEAVGIIAAQSIGEPGTQLTMRTFHTGGVAGDDITQGLPRVVELFEARTPKGVAPISESAGRVRIEETEKTKKLVVTPDDGSDETSYAVSKRARLLVGEGDHVSVGQALTVGATNPHDVLRILGQRAVQVHLVGEVQKVYNSQGVSIHDKHIEIIIRQMLRRVTIIESGDAELLPGELVERTKFESENRRVVAESGHPASGRPQLMGITKASLATESWLSAASFQETTRVLTDAAINAKSDSLIGLKENVIIGKLIPAGTGLSRYRNIRVEPTEEAKAAMYSAVGYDDIDYSPFGTGSGQAVPLEDYDYGPYNA</sequence>
<comment type="similarity">
    <text evidence="2 12 13">Belongs to the RNA polymerase beta' chain family.</text>
</comment>
<dbReference type="FunFam" id="1.10.40.90:FF:000001">
    <property type="entry name" value="DNA-directed RNA polymerase subunit beta"/>
    <property type="match status" value="1"/>
</dbReference>
<comment type="cofactor">
    <cofactor evidence="12">
        <name>Zn(2+)</name>
        <dbReference type="ChEBI" id="CHEBI:29105"/>
    </cofactor>
    <text evidence="12">Binds 2 Zn(2+) ions per subunit.</text>
</comment>
<evidence type="ECO:0000256" key="5">
    <source>
        <dbReference type="ARBA" id="ARBA00022695"/>
    </source>
</evidence>
<dbReference type="Gene3D" id="2.40.50.100">
    <property type="match status" value="1"/>
</dbReference>
<feature type="binding site" evidence="12">
    <location>
        <position position="972"/>
    </location>
    <ligand>
        <name>Zn(2+)</name>
        <dbReference type="ChEBI" id="CHEBI:29105"/>
        <label>2</label>
    </ligand>
</feature>
<dbReference type="GO" id="GO:0003677">
    <property type="term" value="F:DNA binding"/>
    <property type="evidence" value="ECO:0007669"/>
    <property type="project" value="UniProtKB-UniRule"/>
</dbReference>
<dbReference type="InterPro" id="IPR044893">
    <property type="entry name" value="RNA_pol_Rpb1_clamp_domain"/>
</dbReference>
<dbReference type="NCBIfam" id="NF011498">
    <property type="entry name" value="PRK14906.1"/>
    <property type="match status" value="1"/>
</dbReference>
<evidence type="ECO:0000256" key="12">
    <source>
        <dbReference type="HAMAP-Rule" id="MF_01322"/>
    </source>
</evidence>
<dbReference type="InterPro" id="IPR007083">
    <property type="entry name" value="RNA_pol_Rpb1_4"/>
</dbReference>
<keyword evidence="5 12" id="KW-0548">Nucleotidyltransferase</keyword>
<dbReference type="Gene3D" id="1.10.150.390">
    <property type="match status" value="1"/>
</dbReference>
<dbReference type="GO" id="GO:0008270">
    <property type="term" value="F:zinc ion binding"/>
    <property type="evidence" value="ECO:0007669"/>
    <property type="project" value="UniProtKB-UniRule"/>
</dbReference>